<dbReference type="GeneID" id="24269327"/>
<dbReference type="VEuPathDB" id="PlasmoDB:AK88_04013"/>
<feature type="transmembrane region" description="Helical" evidence="1">
    <location>
        <begin position="389"/>
        <end position="410"/>
    </location>
</feature>
<evidence type="ECO:0000256" key="1">
    <source>
        <dbReference type="SAM" id="Phobius"/>
    </source>
</evidence>
<organism evidence="2 3">
    <name type="scientific">Plasmodium fragile</name>
    <dbReference type="NCBI Taxonomy" id="5857"/>
    <lineage>
        <taxon>Eukaryota</taxon>
        <taxon>Sar</taxon>
        <taxon>Alveolata</taxon>
        <taxon>Apicomplexa</taxon>
        <taxon>Aconoidasida</taxon>
        <taxon>Haemosporida</taxon>
        <taxon>Plasmodiidae</taxon>
        <taxon>Plasmodium</taxon>
        <taxon>Plasmodium (Plasmodium)</taxon>
    </lineage>
</organism>
<dbReference type="EMBL" id="KQ001695">
    <property type="protein sequence ID" value="KJP86380.1"/>
    <property type="molecule type" value="Genomic_DNA"/>
</dbReference>
<evidence type="ECO:0000313" key="3">
    <source>
        <dbReference type="Proteomes" id="UP000054561"/>
    </source>
</evidence>
<feature type="transmembrane region" description="Helical" evidence="1">
    <location>
        <begin position="91"/>
        <end position="109"/>
    </location>
</feature>
<keyword evidence="1" id="KW-0472">Membrane</keyword>
<reference evidence="2 3" key="1">
    <citation type="submission" date="2014-03" db="EMBL/GenBank/DDBJ databases">
        <title>The Genome Sequence of Plasmodium fragile nilgiri.</title>
        <authorList>
            <consortium name="The Broad Institute Genomics Platform"/>
            <consortium name="The Broad Institute Genome Sequencing Center for Infectious Disease"/>
            <person name="Neafsey D."/>
            <person name="Duraisingh M."/>
            <person name="Young S.K."/>
            <person name="Zeng Q."/>
            <person name="Gargeya S."/>
            <person name="Abouelleil A."/>
            <person name="Alvarado L."/>
            <person name="Chapman S.B."/>
            <person name="Gainer-Dewar J."/>
            <person name="Goldberg J."/>
            <person name="Griggs A."/>
            <person name="Gujja S."/>
            <person name="Hansen M."/>
            <person name="Howarth C."/>
            <person name="Imamovic A."/>
            <person name="Larimer J."/>
            <person name="Pearson M."/>
            <person name="Poon T.W."/>
            <person name="Priest M."/>
            <person name="Roberts A."/>
            <person name="Saif S."/>
            <person name="Shea T."/>
            <person name="Sykes S."/>
            <person name="Wortman J."/>
            <person name="Nusbaum C."/>
            <person name="Birren B."/>
        </authorList>
    </citation>
    <scope>NUCLEOTIDE SEQUENCE [LARGE SCALE GENOMIC DNA]</scope>
    <source>
        <strain evidence="3">nilgiri</strain>
    </source>
</reference>
<name>A0A0D9QH29_PLAFR</name>
<evidence type="ECO:0000313" key="2">
    <source>
        <dbReference type="EMBL" id="KJP86380.1"/>
    </source>
</evidence>
<feature type="transmembrane region" description="Helical" evidence="1">
    <location>
        <begin position="363"/>
        <end position="383"/>
    </location>
</feature>
<dbReference type="OrthoDB" id="391562at2759"/>
<protein>
    <submittedName>
        <fullName evidence="2">Uncharacterized protein</fullName>
    </submittedName>
</protein>
<sequence>MCFLCSHGRKGGFENAAIGTWSKGVSLIFCSSIFLLHFVNEDELSVLNKAGADGENKMIYYLSIYNLIGAATLSVFSLLGHFIYKPLLRPIYLCSFIVSLFLIASGVYTTSISKNTSLKIIGIMDALKFHPDYMLLNKINNLDAADKAVVIQAADSLTLSAASEEMGDLTDTSTFDASKVLEMIKDRQSFLDTKKELLLKKLTKDDLMKMFTSIRESDPNAQKILVENTLLELYEKIKNVRLNFDLYDKFYKFMENNSVPFISSSEKIKKFTEKFQQIFDHYNKSLFNNLKYDLVKHENEIIKIYSDSIEKIKSVNAKNASAKLDDYIDDLQKRNILILASSLLMMSFIYIHKGATLTSTSSIAITLMYVPSMSYLITLASIFVCSGIFFFSIIGLVLYVFSLILIFFLIFSQCLCERIFKLFMGFIFIGLFFFCFLIGYILIEDFNEGSKVYKEYKQNDYNDFYWVLLNKRTYEHFKSFVLFSNGQMFLHSLRISCLLDKLVLTFMSLPNNYKKKKMCRKDMKNSMQPLDNRNGCEPV</sequence>
<accession>A0A0D9QH29</accession>
<feature type="transmembrane region" description="Helical" evidence="1">
    <location>
        <begin position="59"/>
        <end position="79"/>
    </location>
</feature>
<keyword evidence="1" id="KW-0812">Transmembrane</keyword>
<gene>
    <name evidence="2" type="ORF">AK88_04013</name>
</gene>
<dbReference type="Proteomes" id="UP000054561">
    <property type="component" value="Unassembled WGS sequence"/>
</dbReference>
<keyword evidence="1" id="KW-1133">Transmembrane helix</keyword>
<feature type="transmembrane region" description="Helical" evidence="1">
    <location>
        <begin position="422"/>
        <end position="443"/>
    </location>
</feature>
<dbReference type="OMA" id="SQCFCER"/>
<dbReference type="RefSeq" id="XP_012337046.1">
    <property type="nucleotide sequence ID" value="XM_012481623.1"/>
</dbReference>
<keyword evidence="3" id="KW-1185">Reference proteome</keyword>
<dbReference type="AlphaFoldDB" id="A0A0D9QH29"/>
<proteinExistence type="predicted"/>
<feature type="transmembrane region" description="Helical" evidence="1">
    <location>
        <begin position="335"/>
        <end position="351"/>
    </location>
</feature>